<evidence type="ECO:0000256" key="1">
    <source>
        <dbReference type="SAM" id="MobiDB-lite"/>
    </source>
</evidence>
<feature type="non-terminal residue" evidence="3">
    <location>
        <position position="1"/>
    </location>
</feature>
<dbReference type="AlphaFoldDB" id="A0A8S2R242"/>
<dbReference type="EMBL" id="CAJNOK010021194">
    <property type="protein sequence ID" value="CAF1328639.1"/>
    <property type="molecule type" value="Genomic_DNA"/>
</dbReference>
<dbReference type="Proteomes" id="UP000682733">
    <property type="component" value="Unassembled WGS sequence"/>
</dbReference>
<evidence type="ECO:0000313" key="2">
    <source>
        <dbReference type="EMBL" id="CAF1328639.1"/>
    </source>
</evidence>
<proteinExistence type="predicted"/>
<feature type="region of interest" description="Disordered" evidence="1">
    <location>
        <begin position="1"/>
        <end position="28"/>
    </location>
</feature>
<protein>
    <submittedName>
        <fullName evidence="3">Uncharacterized protein</fullName>
    </submittedName>
</protein>
<organism evidence="3 4">
    <name type="scientific">Didymodactylos carnosus</name>
    <dbReference type="NCBI Taxonomy" id="1234261"/>
    <lineage>
        <taxon>Eukaryota</taxon>
        <taxon>Metazoa</taxon>
        <taxon>Spiralia</taxon>
        <taxon>Gnathifera</taxon>
        <taxon>Rotifera</taxon>
        <taxon>Eurotatoria</taxon>
        <taxon>Bdelloidea</taxon>
        <taxon>Philodinida</taxon>
        <taxon>Philodinidae</taxon>
        <taxon>Didymodactylos</taxon>
    </lineage>
</organism>
<accession>A0A8S2R242</accession>
<dbReference type="Proteomes" id="UP000677228">
    <property type="component" value="Unassembled WGS sequence"/>
</dbReference>
<reference evidence="3" key="1">
    <citation type="submission" date="2021-02" db="EMBL/GenBank/DDBJ databases">
        <authorList>
            <person name="Nowell W R."/>
        </authorList>
    </citation>
    <scope>NUCLEOTIDE SEQUENCE</scope>
</reference>
<evidence type="ECO:0000313" key="4">
    <source>
        <dbReference type="Proteomes" id="UP000682733"/>
    </source>
</evidence>
<feature type="compositionally biased region" description="Polar residues" evidence="1">
    <location>
        <begin position="1"/>
        <end position="18"/>
    </location>
</feature>
<sequence length="43" mass="4746">MNITNENLEAGSDSSMPTAQLRRGKKTTAKDDLLDLLDEINLL</sequence>
<gene>
    <name evidence="2" type="ORF">OVA965_LOCUS29777</name>
    <name evidence="3" type="ORF">TMI583_LOCUS30563</name>
</gene>
<dbReference type="EMBL" id="CAJOBA010042809">
    <property type="protein sequence ID" value="CAF4140003.1"/>
    <property type="molecule type" value="Genomic_DNA"/>
</dbReference>
<comment type="caution">
    <text evidence="3">The sequence shown here is derived from an EMBL/GenBank/DDBJ whole genome shotgun (WGS) entry which is preliminary data.</text>
</comment>
<evidence type="ECO:0000313" key="3">
    <source>
        <dbReference type="EMBL" id="CAF4140003.1"/>
    </source>
</evidence>
<name>A0A8S2R242_9BILA</name>